<evidence type="ECO:0000313" key="2">
    <source>
        <dbReference type="Proteomes" id="UP000464718"/>
    </source>
</evidence>
<evidence type="ECO:0000313" key="1">
    <source>
        <dbReference type="EMBL" id="QHH09453.1"/>
    </source>
</evidence>
<dbReference type="Proteomes" id="UP000464718">
    <property type="component" value="Chromosome i"/>
</dbReference>
<dbReference type="EMBL" id="CP034298">
    <property type="protein sequence ID" value="QHH09453.1"/>
    <property type="molecule type" value="Genomic_DNA"/>
</dbReference>
<proteinExistence type="predicted"/>
<organism evidence="1 2">
    <name type="scientific">Vibrio parahaemolyticus</name>
    <dbReference type="NCBI Taxonomy" id="670"/>
    <lineage>
        <taxon>Bacteria</taxon>
        <taxon>Pseudomonadati</taxon>
        <taxon>Pseudomonadota</taxon>
        <taxon>Gammaproteobacteria</taxon>
        <taxon>Vibrionales</taxon>
        <taxon>Vibrionaceae</taxon>
        <taxon>Vibrio</taxon>
    </lineage>
</organism>
<dbReference type="AlphaFoldDB" id="A0AAX1FPX5"/>
<dbReference type="Gene3D" id="1.10.10.1190">
    <property type="entry name" value="Antirestriction protein ArdA, domain 3"/>
    <property type="match status" value="1"/>
</dbReference>
<dbReference type="Pfam" id="PF07275">
    <property type="entry name" value="ArdA"/>
    <property type="match status" value="1"/>
</dbReference>
<name>A0AAX1FPX5_VIBPH</name>
<protein>
    <submittedName>
        <fullName evidence="1">Antirestriction protein</fullName>
    </submittedName>
</protein>
<reference evidence="1 2" key="1">
    <citation type="submission" date="2018-12" db="EMBL/GenBank/DDBJ databases">
        <title>Genomic insights into the evolutionary origins and pathogenicity of five Vibrio parahaemolyticus strains isolated from the shrimp with acute hepatopancreatic necrosis disease (AHPND).</title>
        <authorList>
            <person name="Yang Q."/>
            <person name="Dong X."/>
            <person name="Xie G."/>
            <person name="Fu S."/>
            <person name="Zou P."/>
            <person name="Sun J."/>
            <person name="Wang Y."/>
            <person name="Huang J."/>
        </authorList>
    </citation>
    <scope>NUCLEOTIDE SEQUENCE [LARGE SCALE GENOMIC DNA]</scope>
    <source>
        <strain evidence="1 2">20160303005-1</strain>
    </source>
</reference>
<sequence length="214" mass="24365">MKTSEIIKALEKASKAMNEQTICIRFYGIADGWDLWLDAQEIVETYSKDLAEWISEALQNEAGLDVLEADEEAAHILNRDWCVVDDEGGLVGCFTSYGSGWGFMDWNGYEEALEADLDEDLVIAALGYGIEVSEISDKYYGEFTVSICQFMNDAESTAFAELYAEETGLLSEMPENLKQYFDYERYGRDLAMDFTFIDSGRIENCERVYYAFHN</sequence>
<dbReference type="RefSeq" id="WP_005490147.1">
    <property type="nucleotide sequence ID" value="NZ_CP023710.1"/>
</dbReference>
<dbReference type="InterPro" id="IPR009899">
    <property type="entry name" value="ArdA"/>
</dbReference>
<dbReference type="InterPro" id="IPR041893">
    <property type="entry name" value="ArdA_dom3"/>
</dbReference>
<gene>
    <name evidence="1" type="ORF">EHC69_08715</name>
</gene>
<accession>A0AAX1FPX5</accession>